<evidence type="ECO:0000259" key="1">
    <source>
        <dbReference type="Pfam" id="PF14040"/>
    </source>
</evidence>
<reference evidence="2" key="1">
    <citation type="journal article" date="2012" name="Vet. Microbiol.">
        <title>Comparative genomic analyses of the Taylorellae.</title>
        <authorList>
            <person name="Hauser H."/>
            <person name="Richter D.C."/>
            <person name="van Tonder A."/>
            <person name="Clark L."/>
            <person name="Preston A."/>
        </authorList>
    </citation>
    <scope>NUCLEOTIDE SEQUENCE</scope>
    <source>
        <strain evidence="2">14/56</strain>
    </source>
</reference>
<protein>
    <recommendedName>
        <fullName evidence="1">Deoxyribonuclease NucA/NucB domain-containing protein</fullName>
    </recommendedName>
</protein>
<accession>I7IK15</accession>
<dbReference type="InterPro" id="IPR029476">
    <property type="entry name" value="DNase_NucA_NucB"/>
</dbReference>
<feature type="domain" description="Deoxyribonuclease NucA/NucB" evidence="1">
    <location>
        <begin position="91"/>
        <end position="143"/>
    </location>
</feature>
<evidence type="ECO:0000313" key="2">
    <source>
        <dbReference type="EMBL" id="CCG18801.1"/>
    </source>
</evidence>
<sequence>MGGLNNYQYAPNPVEWVDPWGLKGVEIINSPGILNGQSYDVVMKLSKSAYSETFGHIEEAIKAGHANIVTLGGNSKANRRASLRGIDRIKGLDRDEWPMAMFKEGGEGASVKHIDPSDNRGAGSSISCAIRSNNLPADTKILVKIVP</sequence>
<dbReference type="HOGENOM" id="CLU_1574073_0_0_4"/>
<dbReference type="AlphaFoldDB" id="I7IK15"/>
<dbReference type="Pfam" id="PF14040">
    <property type="entry name" value="DNase_NucA_NucB"/>
    <property type="match status" value="1"/>
</dbReference>
<proteinExistence type="predicted"/>
<organism evidence="2">
    <name type="scientific">Taylorella equigenitalis 14/56</name>
    <dbReference type="NCBI Taxonomy" id="1091497"/>
    <lineage>
        <taxon>Bacteria</taxon>
        <taxon>Pseudomonadati</taxon>
        <taxon>Pseudomonadota</taxon>
        <taxon>Betaproteobacteria</taxon>
        <taxon>Burkholderiales</taxon>
        <taxon>Alcaligenaceae</taxon>
        <taxon>Taylorella</taxon>
    </lineage>
</organism>
<gene>
    <name evidence="2" type="ORF">KUK_1513</name>
</gene>
<name>I7IK15_9BURK</name>
<dbReference type="EMBL" id="HE681423">
    <property type="protein sequence ID" value="CCG18801.1"/>
    <property type="molecule type" value="Genomic_DNA"/>
</dbReference>
<dbReference type="KEGG" id="teg:KUK_1513"/>